<evidence type="ECO:0000313" key="3">
    <source>
        <dbReference type="Proteomes" id="UP000479132"/>
    </source>
</evidence>
<dbReference type="Proteomes" id="UP000479132">
    <property type="component" value="Unassembled WGS sequence"/>
</dbReference>
<accession>A0A6M1T6S0</accession>
<protein>
    <submittedName>
        <fullName evidence="2">Type II toxin-antitoxin system VapC family toxin</fullName>
    </submittedName>
</protein>
<sequence>MGFKVYLDNCCFNRPFDDQSQIRIHIETEAKLYIQREIVKGNLHLGWSYILDYENSANPFEFRKTSIIEWKKKAYTFVEESDRVLKQAKAIRKGHGLKTKDALHIACAIVAECTYFITTDDEIINKGSLVTPIETVSPVDMITIMEEQL</sequence>
<dbReference type="Pfam" id="PF01850">
    <property type="entry name" value="PIN"/>
    <property type="match status" value="1"/>
</dbReference>
<dbReference type="InterPro" id="IPR029060">
    <property type="entry name" value="PIN-like_dom_sf"/>
</dbReference>
<gene>
    <name evidence="2" type="ORF">G3569_08190</name>
</gene>
<organism evidence="2 3">
    <name type="scientific">Fodinibius halophilus</name>
    <dbReference type="NCBI Taxonomy" id="1736908"/>
    <lineage>
        <taxon>Bacteria</taxon>
        <taxon>Pseudomonadati</taxon>
        <taxon>Balneolota</taxon>
        <taxon>Balneolia</taxon>
        <taxon>Balneolales</taxon>
        <taxon>Balneolaceae</taxon>
        <taxon>Fodinibius</taxon>
    </lineage>
</organism>
<keyword evidence="3" id="KW-1185">Reference proteome</keyword>
<dbReference type="InterPro" id="IPR002716">
    <property type="entry name" value="PIN_dom"/>
</dbReference>
<dbReference type="SUPFAM" id="SSF88723">
    <property type="entry name" value="PIN domain-like"/>
    <property type="match status" value="1"/>
</dbReference>
<comment type="caution">
    <text evidence="2">The sequence shown here is derived from an EMBL/GenBank/DDBJ whole genome shotgun (WGS) entry which is preliminary data.</text>
</comment>
<dbReference type="RefSeq" id="WP_165267963.1">
    <property type="nucleotide sequence ID" value="NZ_JAALLS010000009.1"/>
</dbReference>
<proteinExistence type="predicted"/>
<dbReference type="Gene3D" id="3.40.50.1010">
    <property type="entry name" value="5'-nuclease"/>
    <property type="match status" value="1"/>
</dbReference>
<evidence type="ECO:0000313" key="2">
    <source>
        <dbReference type="EMBL" id="NGP88333.1"/>
    </source>
</evidence>
<name>A0A6M1T6S0_9BACT</name>
<evidence type="ECO:0000259" key="1">
    <source>
        <dbReference type="Pfam" id="PF01850"/>
    </source>
</evidence>
<feature type="domain" description="PIN" evidence="1">
    <location>
        <begin position="76"/>
        <end position="124"/>
    </location>
</feature>
<reference evidence="2 3" key="1">
    <citation type="submission" date="2020-02" db="EMBL/GenBank/DDBJ databases">
        <title>Aliifodinibius halophilus 2W32, complete genome.</title>
        <authorList>
            <person name="Li Y."/>
            <person name="Wu S."/>
        </authorList>
    </citation>
    <scope>NUCLEOTIDE SEQUENCE [LARGE SCALE GENOMIC DNA]</scope>
    <source>
        <strain evidence="2 3">2W32</strain>
    </source>
</reference>
<dbReference type="EMBL" id="JAALLS010000009">
    <property type="protein sequence ID" value="NGP88333.1"/>
    <property type="molecule type" value="Genomic_DNA"/>
</dbReference>
<dbReference type="AlphaFoldDB" id="A0A6M1T6S0"/>